<feature type="domain" description="PGG" evidence="3">
    <location>
        <begin position="465"/>
        <end position="581"/>
    </location>
</feature>
<name>A0A200R0Y6_MACCD</name>
<dbReference type="EMBL" id="MVGT01000579">
    <property type="protein sequence ID" value="OVA16338.1"/>
    <property type="molecule type" value="Genomic_DNA"/>
</dbReference>
<dbReference type="PANTHER" id="PTHR24177:SF365">
    <property type="entry name" value="ANKYRIN REPEAT-CONTAINING PROTEIN NPR4-LIKE ISOFORM X1"/>
    <property type="match status" value="1"/>
</dbReference>
<sequence length="637" mass="71378">MAQSQLDFDPLLPETSREYGRTTSLQSEPFDAHSQLRLSDFTGDPTGNPNLIPNNNNNNNNNNNTGNNGRDLNHYLPLYKAALKGDWVSAKKFIRSDHNAVNVEISSYKRTALHVAAGAGHSHFVKKLVKRMPPESLALKDNYNSDTALHLASVAGITDAAMVMVEKNNDLTQIQNRSGWTPLLLCAAYVAKEQKDMIQYLSTVTRDEEPCRPFSGSYGAQLICNITAAGLHDVALYLVQRYPALATARDQTGCSVLQVLAQKTSSFESGSRLGFWERRIYSSPGFKKVYLTRLAHIQAMELLKCICYQISLMSNHDILQFFLNSNILSTATKFGIVELVYECIQIFPDQIWFLPMGRSIFHIAVENRKEKIFNLMYGMSAQKKILASWRVESNNNILHLAAKIAPSPQLHIVSGAALQMQRELQWYKEVEKIVQPTYKELENENRETPRDVFTKEHKELLEKGEKWMKDTAQSCMVVATLIATVVFAAAFTVPGGNFSDSNNPDNGTPIFLHRNSFMWFVISDALGLFSSTTSVLMFLSILTSRYAEEDFLKSLPKRLMIGLATLFISIAAMMIAFTAALDIVLSRRLGWVSFPVAAIACLPVTLFALLQFPLLVEIVLSTYGPGIFHVEDKYKLD</sequence>
<evidence type="ECO:0000256" key="2">
    <source>
        <dbReference type="SAM" id="Phobius"/>
    </source>
</evidence>
<feature type="transmembrane region" description="Helical" evidence="2">
    <location>
        <begin position="559"/>
        <end position="585"/>
    </location>
</feature>
<organism evidence="4 5">
    <name type="scientific">Macleaya cordata</name>
    <name type="common">Five-seeded plume-poppy</name>
    <name type="synonym">Bocconia cordata</name>
    <dbReference type="NCBI Taxonomy" id="56857"/>
    <lineage>
        <taxon>Eukaryota</taxon>
        <taxon>Viridiplantae</taxon>
        <taxon>Streptophyta</taxon>
        <taxon>Embryophyta</taxon>
        <taxon>Tracheophyta</taxon>
        <taxon>Spermatophyta</taxon>
        <taxon>Magnoliopsida</taxon>
        <taxon>Ranunculales</taxon>
        <taxon>Papaveraceae</taxon>
        <taxon>Papaveroideae</taxon>
        <taxon>Macleaya</taxon>
    </lineage>
</organism>
<evidence type="ECO:0000259" key="3">
    <source>
        <dbReference type="Pfam" id="PF13962"/>
    </source>
</evidence>
<evidence type="ECO:0000256" key="1">
    <source>
        <dbReference type="SAM" id="MobiDB-lite"/>
    </source>
</evidence>
<dbReference type="OMA" id="CICEQIS"/>
<keyword evidence="2" id="KW-0472">Membrane</keyword>
<dbReference type="PANTHER" id="PTHR24177">
    <property type="entry name" value="CASKIN"/>
    <property type="match status" value="1"/>
</dbReference>
<accession>A0A200R0Y6</accession>
<feature type="region of interest" description="Disordered" evidence="1">
    <location>
        <begin position="1"/>
        <end position="69"/>
    </location>
</feature>
<feature type="transmembrane region" description="Helical" evidence="2">
    <location>
        <begin position="475"/>
        <end position="496"/>
    </location>
</feature>
<feature type="transmembrane region" description="Helical" evidence="2">
    <location>
        <begin position="591"/>
        <end position="610"/>
    </location>
</feature>
<comment type="caution">
    <text evidence="4">The sequence shown here is derived from an EMBL/GenBank/DDBJ whole genome shotgun (WGS) entry which is preliminary data.</text>
</comment>
<dbReference type="OrthoDB" id="1925304at2759"/>
<dbReference type="SMART" id="SM00248">
    <property type="entry name" value="ANK"/>
    <property type="match status" value="5"/>
</dbReference>
<protein>
    <submittedName>
        <fullName evidence="4">Ankyrin repeat</fullName>
    </submittedName>
</protein>
<dbReference type="Pfam" id="PF13857">
    <property type="entry name" value="Ank_5"/>
    <property type="match status" value="1"/>
</dbReference>
<keyword evidence="5" id="KW-1185">Reference proteome</keyword>
<dbReference type="Gene3D" id="1.25.40.20">
    <property type="entry name" value="Ankyrin repeat-containing domain"/>
    <property type="match status" value="1"/>
</dbReference>
<dbReference type="Pfam" id="PF13962">
    <property type="entry name" value="PGG"/>
    <property type="match status" value="1"/>
</dbReference>
<dbReference type="InterPro" id="IPR036770">
    <property type="entry name" value="Ankyrin_rpt-contain_sf"/>
</dbReference>
<proteinExistence type="predicted"/>
<dbReference type="InterPro" id="IPR002110">
    <property type="entry name" value="Ankyrin_rpt"/>
</dbReference>
<evidence type="ECO:0000313" key="5">
    <source>
        <dbReference type="Proteomes" id="UP000195402"/>
    </source>
</evidence>
<dbReference type="FunCoup" id="A0A200R0Y6">
    <property type="interactions" value="124"/>
</dbReference>
<dbReference type="Proteomes" id="UP000195402">
    <property type="component" value="Unassembled WGS sequence"/>
</dbReference>
<keyword evidence="2" id="KW-1133">Transmembrane helix</keyword>
<dbReference type="AlphaFoldDB" id="A0A200R0Y6"/>
<dbReference type="SUPFAM" id="SSF48403">
    <property type="entry name" value="Ankyrin repeat"/>
    <property type="match status" value="1"/>
</dbReference>
<feature type="compositionally biased region" description="Low complexity" evidence="1">
    <location>
        <begin position="45"/>
        <end position="69"/>
    </location>
</feature>
<dbReference type="STRING" id="56857.A0A200R0Y6"/>
<dbReference type="InParanoid" id="A0A200R0Y6"/>
<gene>
    <name evidence="4" type="ORF">BVC80_8473g5</name>
</gene>
<feature type="transmembrane region" description="Helical" evidence="2">
    <location>
        <begin position="516"/>
        <end position="539"/>
    </location>
</feature>
<dbReference type="GO" id="GO:0016020">
    <property type="term" value="C:membrane"/>
    <property type="evidence" value="ECO:0007669"/>
    <property type="project" value="TreeGrafter"/>
</dbReference>
<evidence type="ECO:0000313" key="4">
    <source>
        <dbReference type="EMBL" id="OVA16338.1"/>
    </source>
</evidence>
<keyword evidence="2" id="KW-0812">Transmembrane</keyword>
<dbReference type="InterPro" id="IPR026961">
    <property type="entry name" value="PGG_dom"/>
</dbReference>
<reference evidence="4 5" key="1">
    <citation type="journal article" date="2017" name="Mol. Plant">
        <title>The Genome of Medicinal Plant Macleaya cordata Provides New Insights into Benzylisoquinoline Alkaloids Metabolism.</title>
        <authorList>
            <person name="Liu X."/>
            <person name="Liu Y."/>
            <person name="Huang P."/>
            <person name="Ma Y."/>
            <person name="Qing Z."/>
            <person name="Tang Q."/>
            <person name="Cao H."/>
            <person name="Cheng P."/>
            <person name="Zheng Y."/>
            <person name="Yuan Z."/>
            <person name="Zhou Y."/>
            <person name="Liu J."/>
            <person name="Tang Z."/>
            <person name="Zhuo Y."/>
            <person name="Zhang Y."/>
            <person name="Yu L."/>
            <person name="Huang J."/>
            <person name="Yang P."/>
            <person name="Peng Q."/>
            <person name="Zhang J."/>
            <person name="Jiang W."/>
            <person name="Zhang Z."/>
            <person name="Lin K."/>
            <person name="Ro D.K."/>
            <person name="Chen X."/>
            <person name="Xiong X."/>
            <person name="Shang Y."/>
            <person name="Huang S."/>
            <person name="Zeng J."/>
        </authorList>
    </citation>
    <scope>NUCLEOTIDE SEQUENCE [LARGE SCALE GENOMIC DNA]</scope>
    <source>
        <strain evidence="5">cv. BLH2017</strain>
        <tissue evidence="4">Root</tissue>
    </source>
</reference>